<evidence type="ECO:0000256" key="6">
    <source>
        <dbReference type="ARBA" id="ARBA00022753"/>
    </source>
</evidence>
<keyword evidence="12" id="KW-0968">Cytoplasmic vesicle</keyword>
<dbReference type="Proteomes" id="UP000265120">
    <property type="component" value="Chromosome 13"/>
</dbReference>
<evidence type="ECO:0000256" key="16">
    <source>
        <dbReference type="SAM" id="Coils"/>
    </source>
</evidence>
<dbReference type="OMA" id="KSWFLLH"/>
<evidence type="ECO:0000256" key="3">
    <source>
        <dbReference type="ARBA" id="ARBA00004240"/>
    </source>
</evidence>
<keyword evidence="5" id="KW-0963">Cytoplasm</keyword>
<dbReference type="GO" id="GO:2000300">
    <property type="term" value="P:regulation of synaptic vesicle exocytosis"/>
    <property type="evidence" value="ECO:0007669"/>
    <property type="project" value="TreeGrafter"/>
</dbReference>
<proteinExistence type="inferred from homology"/>
<evidence type="ECO:0000256" key="5">
    <source>
        <dbReference type="ARBA" id="ARBA00022490"/>
    </source>
</evidence>
<evidence type="ECO:0000256" key="1">
    <source>
        <dbReference type="ARBA" id="ARBA00004123"/>
    </source>
</evidence>
<dbReference type="GO" id="GO:0031083">
    <property type="term" value="C:BLOC-1 complex"/>
    <property type="evidence" value="ECO:0007669"/>
    <property type="project" value="TreeGrafter"/>
</dbReference>
<reference evidence="18" key="3">
    <citation type="submission" date="2025-09" db="UniProtKB">
        <authorList>
            <consortium name="Ensembl"/>
        </authorList>
    </citation>
    <scope>IDENTIFICATION</scope>
</reference>
<keyword evidence="7" id="KW-0256">Endoplasmic reticulum</keyword>
<dbReference type="CTD" id="394109"/>
<evidence type="ECO:0000256" key="8">
    <source>
        <dbReference type="ARBA" id="ARBA00023018"/>
    </source>
</evidence>
<evidence type="ECO:0000256" key="7">
    <source>
        <dbReference type="ARBA" id="ARBA00022824"/>
    </source>
</evidence>
<dbReference type="GeneTree" id="ENSGT00940000156479"/>
<name>A0A3P8VU34_CYNSE</name>
<evidence type="ECO:0000256" key="17">
    <source>
        <dbReference type="SAM" id="MobiDB-lite"/>
    </source>
</evidence>
<dbReference type="GO" id="GO:0031175">
    <property type="term" value="P:neuron projection development"/>
    <property type="evidence" value="ECO:0007669"/>
    <property type="project" value="TreeGrafter"/>
</dbReference>
<organism evidence="18 19">
    <name type="scientific">Cynoglossus semilaevis</name>
    <name type="common">Tongue sole</name>
    <dbReference type="NCBI Taxonomy" id="244447"/>
    <lineage>
        <taxon>Eukaryota</taxon>
        <taxon>Metazoa</taxon>
        <taxon>Chordata</taxon>
        <taxon>Craniata</taxon>
        <taxon>Vertebrata</taxon>
        <taxon>Euteleostomi</taxon>
        <taxon>Actinopterygii</taxon>
        <taxon>Neopterygii</taxon>
        <taxon>Teleostei</taxon>
        <taxon>Neoteleostei</taxon>
        <taxon>Acanthomorphata</taxon>
        <taxon>Carangaria</taxon>
        <taxon>Pleuronectiformes</taxon>
        <taxon>Pleuronectoidei</taxon>
        <taxon>Cynoglossidae</taxon>
        <taxon>Cynoglossinae</taxon>
        <taxon>Cynoglossus</taxon>
    </lineage>
</organism>
<dbReference type="GO" id="GO:0005783">
    <property type="term" value="C:endoplasmic reticulum"/>
    <property type="evidence" value="ECO:0007669"/>
    <property type="project" value="UniProtKB-SubCell"/>
</dbReference>
<dbReference type="GO" id="GO:0030672">
    <property type="term" value="C:synaptic vesicle membrane"/>
    <property type="evidence" value="ECO:0007669"/>
    <property type="project" value="UniProtKB-SubCell"/>
</dbReference>
<sequence length="346" mass="39288">MFETFRERLHMVQQDFTTGLKTLGDKSRETKIKRRPRIEESPPCFSAGVEILSRYEESWFQLHKRTKDCGQTAEAVDGDIVMLSAHWERRRSALTQLQEQLQILPTFISELDAITANIAHLEGDFEEMESRLTYLETLCCQCEQQTLKQQHINQLEAYKKKKRKELEVLEAELSSEHAQKVAEQEQAMQQKLRERQKVYEEAFNQDMKQYLSTGQLQQRESTGADVSVLDHMTVTNLSDQEALDDFLNSFSDDISTRSSLTSGPDLESLSSTTSQGQTNKSPTATSQNSDQDAVWERVEEVGSEDSDEPVVQSDEEDIQPDTSLVALQVVSRSSDESDSATDTPSS</sequence>
<dbReference type="GeneID" id="103388717"/>
<dbReference type="PANTHER" id="PTHR16294:SF5">
    <property type="entry name" value="DYSBINDIN"/>
    <property type="match status" value="1"/>
</dbReference>
<evidence type="ECO:0000256" key="13">
    <source>
        <dbReference type="ARBA" id="ARBA00034105"/>
    </source>
</evidence>
<dbReference type="STRING" id="244447.ENSCSEP00000015910"/>
<evidence type="ECO:0000256" key="4">
    <source>
        <dbReference type="ARBA" id="ARBA00008686"/>
    </source>
</evidence>
<keyword evidence="8" id="KW-0770">Synapse</keyword>
<evidence type="ECO:0000256" key="15">
    <source>
        <dbReference type="ARBA" id="ARBA00037838"/>
    </source>
</evidence>
<keyword evidence="11" id="KW-0539">Nucleus</keyword>
<dbReference type="KEGG" id="csem:103388717"/>
<evidence type="ECO:0000256" key="10">
    <source>
        <dbReference type="ARBA" id="ARBA00023136"/>
    </source>
</evidence>
<reference evidence="18" key="2">
    <citation type="submission" date="2025-08" db="UniProtKB">
        <authorList>
            <consortium name="Ensembl"/>
        </authorList>
    </citation>
    <scope>IDENTIFICATION</scope>
</reference>
<dbReference type="GO" id="GO:0005634">
    <property type="term" value="C:nucleus"/>
    <property type="evidence" value="ECO:0007669"/>
    <property type="project" value="UniProtKB-SubCell"/>
</dbReference>
<comment type="similarity">
    <text evidence="4">Belongs to the dysbindin family.</text>
</comment>
<keyword evidence="9 16" id="KW-0175">Coiled coil</keyword>
<evidence type="ECO:0000256" key="12">
    <source>
        <dbReference type="ARBA" id="ARBA00023329"/>
    </source>
</evidence>
<keyword evidence="10" id="KW-0472">Membrane</keyword>
<accession>A0A3P8VU34</accession>
<reference evidence="18 19" key="1">
    <citation type="journal article" date="2014" name="Nat. Genet.">
        <title>Whole-genome sequence of a flatfish provides insights into ZW sex chromosome evolution and adaptation to a benthic lifestyle.</title>
        <authorList>
            <person name="Chen S."/>
            <person name="Zhang G."/>
            <person name="Shao C."/>
            <person name="Huang Q."/>
            <person name="Liu G."/>
            <person name="Zhang P."/>
            <person name="Song W."/>
            <person name="An N."/>
            <person name="Chalopin D."/>
            <person name="Volff J.N."/>
            <person name="Hong Y."/>
            <person name="Li Q."/>
            <person name="Sha Z."/>
            <person name="Zhou H."/>
            <person name="Xie M."/>
            <person name="Yu Q."/>
            <person name="Liu Y."/>
            <person name="Xiang H."/>
            <person name="Wang N."/>
            <person name="Wu K."/>
            <person name="Yang C."/>
            <person name="Zhou Q."/>
            <person name="Liao X."/>
            <person name="Yang L."/>
            <person name="Hu Q."/>
            <person name="Zhang J."/>
            <person name="Meng L."/>
            <person name="Jin L."/>
            <person name="Tian Y."/>
            <person name="Lian J."/>
            <person name="Yang J."/>
            <person name="Miao G."/>
            <person name="Liu S."/>
            <person name="Liang Z."/>
            <person name="Yan F."/>
            <person name="Li Y."/>
            <person name="Sun B."/>
            <person name="Zhang H."/>
            <person name="Zhang J."/>
            <person name="Zhu Y."/>
            <person name="Du M."/>
            <person name="Zhao Y."/>
            <person name="Schartl M."/>
            <person name="Tang Q."/>
            <person name="Wang J."/>
        </authorList>
    </citation>
    <scope>NUCLEOTIDE SEQUENCE</scope>
</reference>
<dbReference type="GO" id="GO:0010008">
    <property type="term" value="C:endosome membrane"/>
    <property type="evidence" value="ECO:0007669"/>
    <property type="project" value="UniProtKB-SubCell"/>
</dbReference>
<dbReference type="GO" id="GO:0060155">
    <property type="term" value="P:platelet dense granule organization"/>
    <property type="evidence" value="ECO:0007669"/>
    <property type="project" value="TreeGrafter"/>
</dbReference>
<dbReference type="OrthoDB" id="2445127at2759"/>
<evidence type="ECO:0000256" key="9">
    <source>
        <dbReference type="ARBA" id="ARBA00023054"/>
    </source>
</evidence>
<evidence type="ECO:0000256" key="14">
    <source>
        <dbReference type="ARBA" id="ARBA00037798"/>
    </source>
</evidence>
<dbReference type="RefSeq" id="XP_008322064.1">
    <property type="nucleotide sequence ID" value="XM_008323842.3"/>
</dbReference>
<dbReference type="Pfam" id="PF04440">
    <property type="entry name" value="Dysbindin"/>
    <property type="match status" value="1"/>
</dbReference>
<keyword evidence="6" id="KW-0967">Endosome</keyword>
<dbReference type="FunCoup" id="A0A3P8VU34">
    <property type="interactions" value="471"/>
</dbReference>
<evidence type="ECO:0000256" key="2">
    <source>
        <dbReference type="ARBA" id="ARBA00004125"/>
    </source>
</evidence>
<dbReference type="InterPro" id="IPR007531">
    <property type="entry name" value="Dysbindin"/>
</dbReference>
<evidence type="ECO:0000313" key="18">
    <source>
        <dbReference type="Ensembl" id="ENSCSEP00000015910.1"/>
    </source>
</evidence>
<dbReference type="GO" id="GO:0014069">
    <property type="term" value="C:postsynaptic density"/>
    <property type="evidence" value="ECO:0007669"/>
    <property type="project" value="UniProtKB-SubCell"/>
</dbReference>
<dbReference type="InParanoid" id="A0A3P8VU34"/>
<dbReference type="GO" id="GO:0033162">
    <property type="term" value="C:melanosome membrane"/>
    <property type="evidence" value="ECO:0007669"/>
    <property type="project" value="UniProtKB-SubCell"/>
</dbReference>
<feature type="compositionally biased region" description="Polar residues" evidence="17">
    <location>
        <begin position="256"/>
        <end position="291"/>
    </location>
</feature>
<feature type="region of interest" description="Disordered" evidence="17">
    <location>
        <begin position="256"/>
        <end position="323"/>
    </location>
</feature>
<evidence type="ECO:0000256" key="11">
    <source>
        <dbReference type="ARBA" id="ARBA00023242"/>
    </source>
</evidence>
<protein>
    <submittedName>
        <fullName evidence="18">Dystrobrevin binding protein 1a</fullName>
    </submittedName>
</protein>
<evidence type="ECO:0000313" key="19">
    <source>
        <dbReference type="Proteomes" id="UP000265120"/>
    </source>
</evidence>
<dbReference type="Ensembl" id="ENSCSET00000016108.1">
    <property type="protein sequence ID" value="ENSCSEP00000015910.1"/>
    <property type="gene ID" value="ENSCSEG00000010224.1"/>
</dbReference>
<dbReference type="AlphaFoldDB" id="A0A3P8VU34"/>
<comment type="subcellular location">
    <subcellularLocation>
        <location evidence="15">Cytoplasmic vesicle</location>
        <location evidence="15">Secretory vesicle</location>
        <location evidence="15">Synaptic vesicle membrane</location>
        <topology evidence="15">Peripheral membrane protein</topology>
        <orientation evidence="15">Cytoplasmic side</orientation>
    </subcellularLocation>
    <subcellularLocation>
        <location evidence="3">Endoplasmic reticulum</location>
    </subcellularLocation>
    <subcellularLocation>
        <location evidence="2">Endosome membrane</location>
        <topology evidence="2">Peripheral membrane protein</topology>
        <orientation evidence="2">Cytoplasmic side</orientation>
    </subcellularLocation>
    <subcellularLocation>
        <location evidence="14">Melanosome membrane</location>
        <topology evidence="14">Peripheral membrane protein</topology>
        <orientation evidence="14">Cytoplasmic side</orientation>
    </subcellularLocation>
    <subcellularLocation>
        <location evidence="1">Nucleus</location>
    </subcellularLocation>
    <subcellularLocation>
        <location evidence="13">Postsynaptic density</location>
    </subcellularLocation>
</comment>
<dbReference type="GO" id="GO:0048490">
    <property type="term" value="P:anterograde synaptic vesicle transport"/>
    <property type="evidence" value="ECO:0007669"/>
    <property type="project" value="TreeGrafter"/>
</dbReference>
<feature type="compositionally biased region" description="Acidic residues" evidence="17">
    <location>
        <begin position="301"/>
        <end position="319"/>
    </location>
</feature>
<dbReference type="PANTHER" id="PTHR16294">
    <property type="entry name" value="DYSTROBREVIN BINDING PROTEIN 1 DYSBINDIN"/>
    <property type="match status" value="1"/>
</dbReference>
<dbReference type="GO" id="GO:1904115">
    <property type="term" value="C:axon cytoplasm"/>
    <property type="evidence" value="ECO:0007669"/>
    <property type="project" value="GOC"/>
</dbReference>
<keyword evidence="19" id="KW-1185">Reference proteome</keyword>
<feature type="coiled-coil region" evidence="16">
    <location>
        <begin position="111"/>
        <end position="201"/>
    </location>
</feature>
<dbReference type="GO" id="GO:0005886">
    <property type="term" value="C:plasma membrane"/>
    <property type="evidence" value="ECO:0007669"/>
    <property type="project" value="TreeGrafter"/>
</dbReference>